<dbReference type="GO" id="GO:0003676">
    <property type="term" value="F:nucleic acid binding"/>
    <property type="evidence" value="ECO:0007669"/>
    <property type="project" value="InterPro"/>
</dbReference>
<dbReference type="GeneID" id="114575804"/>
<dbReference type="KEGG" id="epa:114575804"/>
<organism evidence="2 3">
    <name type="scientific">Exaiptasia diaphana</name>
    <name type="common">Tropical sea anemone</name>
    <name type="synonym">Aiptasia pulchella</name>
    <dbReference type="NCBI Taxonomy" id="2652724"/>
    <lineage>
        <taxon>Eukaryota</taxon>
        <taxon>Metazoa</taxon>
        <taxon>Cnidaria</taxon>
        <taxon>Anthozoa</taxon>
        <taxon>Hexacorallia</taxon>
        <taxon>Actiniaria</taxon>
        <taxon>Aiptasiidae</taxon>
        <taxon>Exaiptasia</taxon>
    </lineage>
</organism>
<evidence type="ECO:0000259" key="1">
    <source>
        <dbReference type="Pfam" id="PF18701"/>
    </source>
</evidence>
<dbReference type="Pfam" id="PF18701">
    <property type="entry name" value="DUF5641"/>
    <property type="match status" value="1"/>
</dbReference>
<protein>
    <recommendedName>
        <fullName evidence="1">DUF5641 domain-containing protein</fullName>
    </recommendedName>
</protein>
<dbReference type="InterPro" id="IPR036397">
    <property type="entry name" value="RNaseH_sf"/>
</dbReference>
<dbReference type="OrthoDB" id="10068969at2759"/>
<dbReference type="RefSeq" id="XP_028517141.1">
    <property type="nucleotide sequence ID" value="XM_028661340.1"/>
</dbReference>
<dbReference type="EnsemblMetazoa" id="XM_028661340.1">
    <property type="protein sequence ID" value="XP_028517141.1"/>
    <property type="gene ID" value="LOC114575804"/>
</dbReference>
<dbReference type="OMA" id="HRIESKF"/>
<dbReference type="InterPro" id="IPR012337">
    <property type="entry name" value="RNaseH-like_sf"/>
</dbReference>
<keyword evidence="3" id="KW-1185">Reference proteome</keyword>
<dbReference type="SUPFAM" id="SSF53098">
    <property type="entry name" value="Ribonuclease H-like"/>
    <property type="match status" value="1"/>
</dbReference>
<dbReference type="PANTHER" id="PTHR47331:SF5">
    <property type="entry name" value="RIBONUCLEASE H"/>
    <property type="match status" value="1"/>
</dbReference>
<evidence type="ECO:0000313" key="2">
    <source>
        <dbReference type="EnsemblMetazoa" id="XP_028517141.1"/>
    </source>
</evidence>
<dbReference type="PANTHER" id="PTHR47331">
    <property type="entry name" value="PHD-TYPE DOMAIN-CONTAINING PROTEIN"/>
    <property type="match status" value="1"/>
</dbReference>
<reference evidence="2" key="1">
    <citation type="submission" date="2022-11" db="UniProtKB">
        <authorList>
            <consortium name="EnsemblMetazoa"/>
        </authorList>
    </citation>
    <scope>IDENTIFICATION</scope>
</reference>
<accession>A0A913YSP8</accession>
<name>A0A913YSP8_EXADI</name>
<dbReference type="Gene3D" id="3.30.420.10">
    <property type="entry name" value="Ribonuclease H-like superfamily/Ribonuclease H"/>
    <property type="match status" value="1"/>
</dbReference>
<dbReference type="InterPro" id="IPR040676">
    <property type="entry name" value="DUF5641"/>
</dbReference>
<evidence type="ECO:0000313" key="3">
    <source>
        <dbReference type="Proteomes" id="UP000887567"/>
    </source>
</evidence>
<feature type="domain" description="DUF5641" evidence="1">
    <location>
        <begin position="197"/>
        <end position="231"/>
    </location>
</feature>
<dbReference type="AlphaFoldDB" id="A0A913YSP8"/>
<sequence length="255" mass="29639">MDREKWAQGRKEIRSYLHLHGFKSRTLEVAHSLENDSFINALRRFICRRGPVRQLRSDQGTNFIGARRELKEALAEMDHRRVATEVLKMNCDWVETKLNVPSASHMGGLWERQIRSIRNVLAYLLQRNGAQLNDEALVTFMCEAESMVNCRPLTTDNLASPESLEPLTPNHILTMKTKVVLPPPGAFQTADKYSKKMWRTVQHLSNEFWTRWRKEFLQSLQQRTKWSRPKRISGQVTLSSLRMPTHQETLGDSLV</sequence>
<proteinExistence type="predicted"/>
<dbReference type="Proteomes" id="UP000887567">
    <property type="component" value="Unplaced"/>
</dbReference>